<dbReference type="AlphaFoldDB" id="A0A392WB26"/>
<feature type="compositionally biased region" description="Basic and acidic residues" evidence="1">
    <location>
        <begin position="1"/>
        <end position="11"/>
    </location>
</feature>
<evidence type="ECO:0000313" key="2">
    <source>
        <dbReference type="EMBL" id="MCI97013.1"/>
    </source>
</evidence>
<sequence>MKKTGEGKEEGEGIAVGSEQAMAAQKLTPSQGGKNGIS</sequence>
<evidence type="ECO:0000256" key="1">
    <source>
        <dbReference type="SAM" id="MobiDB-lite"/>
    </source>
</evidence>
<reference evidence="2 3" key="1">
    <citation type="journal article" date="2018" name="Front. Plant Sci.">
        <title>Red Clover (Trifolium pratense) and Zigzag Clover (T. medium) - A Picture of Genomic Similarities and Differences.</title>
        <authorList>
            <person name="Dluhosova J."/>
            <person name="Istvanek J."/>
            <person name="Nedelnik J."/>
            <person name="Repkova J."/>
        </authorList>
    </citation>
    <scope>NUCLEOTIDE SEQUENCE [LARGE SCALE GENOMIC DNA]</scope>
    <source>
        <strain evidence="3">cv. 10/8</strain>
        <tissue evidence="2">Leaf</tissue>
    </source>
</reference>
<proteinExistence type="predicted"/>
<evidence type="ECO:0000313" key="3">
    <source>
        <dbReference type="Proteomes" id="UP000265520"/>
    </source>
</evidence>
<accession>A0A392WB26</accession>
<organism evidence="2 3">
    <name type="scientific">Trifolium medium</name>
    <dbReference type="NCBI Taxonomy" id="97028"/>
    <lineage>
        <taxon>Eukaryota</taxon>
        <taxon>Viridiplantae</taxon>
        <taxon>Streptophyta</taxon>
        <taxon>Embryophyta</taxon>
        <taxon>Tracheophyta</taxon>
        <taxon>Spermatophyta</taxon>
        <taxon>Magnoliopsida</taxon>
        <taxon>eudicotyledons</taxon>
        <taxon>Gunneridae</taxon>
        <taxon>Pentapetalae</taxon>
        <taxon>rosids</taxon>
        <taxon>fabids</taxon>
        <taxon>Fabales</taxon>
        <taxon>Fabaceae</taxon>
        <taxon>Papilionoideae</taxon>
        <taxon>50 kb inversion clade</taxon>
        <taxon>NPAAA clade</taxon>
        <taxon>Hologalegina</taxon>
        <taxon>IRL clade</taxon>
        <taxon>Trifolieae</taxon>
        <taxon>Trifolium</taxon>
    </lineage>
</organism>
<keyword evidence="3" id="KW-1185">Reference proteome</keyword>
<feature type="region of interest" description="Disordered" evidence="1">
    <location>
        <begin position="1"/>
        <end position="38"/>
    </location>
</feature>
<comment type="caution">
    <text evidence="2">The sequence shown here is derived from an EMBL/GenBank/DDBJ whole genome shotgun (WGS) entry which is preliminary data.</text>
</comment>
<protein>
    <submittedName>
        <fullName evidence="2">Uncharacterized protein</fullName>
    </submittedName>
</protein>
<dbReference type="Proteomes" id="UP000265520">
    <property type="component" value="Unassembled WGS sequence"/>
</dbReference>
<name>A0A392WB26_9FABA</name>
<dbReference type="EMBL" id="LXQA011430493">
    <property type="protein sequence ID" value="MCI97013.1"/>
    <property type="molecule type" value="Genomic_DNA"/>
</dbReference>